<dbReference type="PANTHER" id="PTHR15141:SF76">
    <property type="entry name" value="TRANSCRIPTION ELONGATION FACTOR B POLYPEPTIDE 3"/>
    <property type="match status" value="1"/>
</dbReference>
<dbReference type="GO" id="GO:0003746">
    <property type="term" value="F:translation elongation factor activity"/>
    <property type="evidence" value="ECO:0007669"/>
    <property type="project" value="UniProtKB-KW"/>
</dbReference>
<organism evidence="2 3">
    <name type="scientific">Schistosoma japonicum</name>
    <name type="common">Blood fluke</name>
    <dbReference type="NCBI Taxonomy" id="6182"/>
    <lineage>
        <taxon>Eukaryota</taxon>
        <taxon>Metazoa</taxon>
        <taxon>Spiralia</taxon>
        <taxon>Lophotrochozoa</taxon>
        <taxon>Platyhelminthes</taxon>
        <taxon>Trematoda</taxon>
        <taxon>Digenea</taxon>
        <taxon>Strigeidida</taxon>
        <taxon>Schistosomatoidea</taxon>
        <taxon>Schistosomatidae</taxon>
        <taxon>Schistosoma</taxon>
    </lineage>
</organism>
<dbReference type="EMBL" id="SKCS01000154">
    <property type="protein sequence ID" value="TNN15154.1"/>
    <property type="molecule type" value="Genomic_DNA"/>
</dbReference>
<dbReference type="STRING" id="6182.A0A4Z2DFA7"/>
<dbReference type="Gene3D" id="6.10.250.3180">
    <property type="match status" value="1"/>
</dbReference>
<dbReference type="Proteomes" id="UP000311919">
    <property type="component" value="Unassembled WGS sequence"/>
</dbReference>
<evidence type="ECO:0000256" key="1">
    <source>
        <dbReference type="SAM" id="MobiDB-lite"/>
    </source>
</evidence>
<dbReference type="InterPro" id="IPR051870">
    <property type="entry name" value="Elongin-A_domain"/>
</dbReference>
<proteinExistence type="predicted"/>
<keyword evidence="3" id="KW-1185">Reference proteome</keyword>
<dbReference type="GO" id="GO:0070449">
    <property type="term" value="C:elongin complex"/>
    <property type="evidence" value="ECO:0007669"/>
    <property type="project" value="InterPro"/>
</dbReference>
<dbReference type="Pfam" id="PF06881">
    <property type="entry name" value="Elongin_A"/>
    <property type="match status" value="1"/>
</dbReference>
<reference evidence="2 3" key="1">
    <citation type="submission" date="2019-03" db="EMBL/GenBank/DDBJ databases">
        <title>An improved genome assembly of the fluke Schistosoma japonicum.</title>
        <authorList>
            <person name="Hu W."/>
            <person name="Luo F."/>
            <person name="Yin M."/>
            <person name="Mo X."/>
            <person name="Sun C."/>
            <person name="Wu Q."/>
            <person name="Zhu B."/>
            <person name="Xiang M."/>
            <person name="Wang J."/>
            <person name="Wang Y."/>
            <person name="Zhang T."/>
            <person name="Xu B."/>
            <person name="Zheng H."/>
            <person name="Feng Z."/>
        </authorList>
    </citation>
    <scope>NUCLEOTIDE SEQUENCE [LARGE SCALE GENOMIC DNA]</scope>
    <source>
        <strain evidence="2">HuSjv2</strain>
        <tissue evidence="2">Worms</tissue>
    </source>
</reference>
<feature type="compositionally biased region" description="Low complexity" evidence="1">
    <location>
        <begin position="306"/>
        <end position="325"/>
    </location>
</feature>
<dbReference type="GO" id="GO:0006368">
    <property type="term" value="P:transcription elongation by RNA polymerase II"/>
    <property type="evidence" value="ECO:0007669"/>
    <property type="project" value="InterPro"/>
</dbReference>
<dbReference type="InterPro" id="IPR010684">
    <property type="entry name" value="RNA_pol_II_trans_fac_SIII_A"/>
</dbReference>
<feature type="compositionally biased region" description="Polar residues" evidence="1">
    <location>
        <begin position="290"/>
        <end position="305"/>
    </location>
</feature>
<name>A0A4Z2DFA7_SCHJA</name>
<dbReference type="OrthoDB" id="21513at2759"/>
<comment type="caution">
    <text evidence="2">The sequence shown here is derived from an EMBL/GenBank/DDBJ whole genome shotgun (WGS) entry which is preliminary data.</text>
</comment>
<feature type="region of interest" description="Disordered" evidence="1">
    <location>
        <begin position="269"/>
        <end position="342"/>
    </location>
</feature>
<protein>
    <submittedName>
        <fullName evidence="2">Transcription elongation factor B polypeptide 3</fullName>
    </submittedName>
</protein>
<dbReference type="PANTHER" id="PTHR15141">
    <property type="entry name" value="TRANSCRIPTION ELONGATION FACTOR B POLYPEPTIDE 3"/>
    <property type="match status" value="1"/>
</dbReference>
<evidence type="ECO:0000313" key="3">
    <source>
        <dbReference type="Proteomes" id="UP000311919"/>
    </source>
</evidence>
<feature type="compositionally biased region" description="Basic residues" evidence="1">
    <location>
        <begin position="331"/>
        <end position="342"/>
    </location>
</feature>
<keyword evidence="2" id="KW-0251">Elongation factor</keyword>
<sequence length="342" mass="39104">MEIVDSIDSSSGISFMDSLNVNANSRTHRKKKCSQNNVLNDDSQLSVNKKVDVTALNIPLRPSEAFSAEIISSLSEPVNRPDIVNHSPTPQLNEMEDDFESGDLKFKSKKVLWVPKQHRSTLPLNNHSNSSDNFPGFVDPPSLIDLCVDVLARNINRVDHVGQVPYELLAKALRGASVDDLTRIERHNPQFIGLSDDLWRKYINRDFHHLSTIRRRSDETWCDFYNRLSKEETKRLDRIISQSARKIKEEQEMRRTTLTTEVITPRQMQRRGYRQTNCNPISNFKPRNMSHPSPNNTNKFNHLTASTSNTNTSNSNTTTTNNNNSGGLLNKLRKQFHSGHLR</sequence>
<keyword evidence="2" id="KW-0648">Protein biosynthesis</keyword>
<dbReference type="AlphaFoldDB" id="A0A4Z2DFA7"/>
<gene>
    <name evidence="2" type="ORF">EWB00_001573</name>
</gene>
<accession>A0A4Z2DFA7</accession>
<evidence type="ECO:0000313" key="2">
    <source>
        <dbReference type="EMBL" id="TNN15154.1"/>
    </source>
</evidence>